<dbReference type="PANTHER" id="PTHR46705:SF15">
    <property type="entry name" value="DOMAIN OF UNKNOWN FUNCTION DB DOMAIN-CONTAINING PROTEIN"/>
    <property type="match status" value="1"/>
</dbReference>
<keyword evidence="1" id="KW-0472">Membrane</keyword>
<dbReference type="EMBL" id="CAJFDH010000002">
    <property type="protein sequence ID" value="CAD5212491.1"/>
    <property type="molecule type" value="Genomic_DNA"/>
</dbReference>
<comment type="caution">
    <text evidence="3">The sequence shown here is derived from an EMBL/GenBank/DDBJ whole genome shotgun (WGS) entry which is preliminary data.</text>
</comment>
<dbReference type="PANTHER" id="PTHR46705">
    <property type="entry name" value="PROTEIN CBG09805"/>
    <property type="match status" value="1"/>
</dbReference>
<keyword evidence="1" id="KW-0812">Transmembrane</keyword>
<gene>
    <name evidence="3" type="ORF">BOKJ2_LOCUS4292</name>
</gene>
<evidence type="ECO:0000259" key="2">
    <source>
        <dbReference type="Pfam" id="PF01682"/>
    </source>
</evidence>
<keyword evidence="4" id="KW-1185">Reference proteome</keyword>
<reference evidence="3" key="1">
    <citation type="submission" date="2020-09" db="EMBL/GenBank/DDBJ databases">
        <authorList>
            <person name="Kikuchi T."/>
        </authorList>
    </citation>
    <scope>NUCLEOTIDE SEQUENCE</scope>
    <source>
        <strain evidence="3">SH1</strain>
    </source>
</reference>
<dbReference type="Pfam" id="PF01682">
    <property type="entry name" value="DB"/>
    <property type="match status" value="1"/>
</dbReference>
<evidence type="ECO:0000313" key="4">
    <source>
        <dbReference type="Proteomes" id="UP000614601"/>
    </source>
</evidence>
<proteinExistence type="predicted"/>
<dbReference type="EMBL" id="CAJFCW020000002">
    <property type="protein sequence ID" value="CAG9096298.1"/>
    <property type="molecule type" value="Genomic_DNA"/>
</dbReference>
<keyword evidence="1" id="KW-1133">Transmembrane helix</keyword>
<evidence type="ECO:0000256" key="1">
    <source>
        <dbReference type="SAM" id="Phobius"/>
    </source>
</evidence>
<protein>
    <recommendedName>
        <fullName evidence="2">Domain of unknown function DB domain-containing protein</fullName>
    </recommendedName>
</protein>
<name>A0A811K9R4_9BILA</name>
<dbReference type="InterPro" id="IPR002602">
    <property type="entry name" value="DB"/>
</dbReference>
<sequence>MLCLVRSPAESSFFSASGVQPSVNIQTPLLATSPYKLAGSVRWWIKVFLVVAMRSIIIIAALVAVTCALDANGKLKKCCAKLKDDDQECVNRFCDFEAISQTNVLNYLSTCTERGKTVGHMWDCASSRKDHTECCKAKGVSGKCLEYCAAHDGVPTNYLDYLFCVESFNEIRDCFRDYLEKH</sequence>
<dbReference type="Proteomes" id="UP000783686">
    <property type="component" value="Unassembled WGS sequence"/>
</dbReference>
<dbReference type="AlphaFoldDB" id="A0A811K9R4"/>
<feature type="transmembrane region" description="Helical" evidence="1">
    <location>
        <begin position="43"/>
        <end position="69"/>
    </location>
</feature>
<evidence type="ECO:0000313" key="3">
    <source>
        <dbReference type="EMBL" id="CAD5212491.1"/>
    </source>
</evidence>
<dbReference type="Proteomes" id="UP000614601">
    <property type="component" value="Unassembled WGS sequence"/>
</dbReference>
<feature type="domain" description="Domain of unknown function DB" evidence="2">
    <location>
        <begin position="78"/>
        <end position="175"/>
    </location>
</feature>
<accession>A0A811K9R4</accession>
<organism evidence="3 4">
    <name type="scientific">Bursaphelenchus okinawaensis</name>
    <dbReference type="NCBI Taxonomy" id="465554"/>
    <lineage>
        <taxon>Eukaryota</taxon>
        <taxon>Metazoa</taxon>
        <taxon>Ecdysozoa</taxon>
        <taxon>Nematoda</taxon>
        <taxon>Chromadorea</taxon>
        <taxon>Rhabditida</taxon>
        <taxon>Tylenchina</taxon>
        <taxon>Tylenchomorpha</taxon>
        <taxon>Aphelenchoidea</taxon>
        <taxon>Aphelenchoididae</taxon>
        <taxon>Bursaphelenchus</taxon>
    </lineage>
</organism>
<dbReference type="OrthoDB" id="5843172at2759"/>